<dbReference type="SMART" id="SM00862">
    <property type="entry name" value="Trans_reg_C"/>
    <property type="match status" value="1"/>
</dbReference>
<reference evidence="6" key="1">
    <citation type="submission" date="2019-08" db="EMBL/GenBank/DDBJ databases">
        <authorList>
            <person name="Kucharzyk K."/>
            <person name="Murdoch R.W."/>
            <person name="Higgins S."/>
            <person name="Loffler F."/>
        </authorList>
    </citation>
    <scope>NUCLEOTIDE SEQUENCE</scope>
</reference>
<evidence type="ECO:0000259" key="4">
    <source>
        <dbReference type="PROSITE" id="PS50110"/>
    </source>
</evidence>
<dbReference type="Gene3D" id="1.10.10.10">
    <property type="entry name" value="Winged helix-like DNA-binding domain superfamily/Winged helix DNA-binding domain"/>
    <property type="match status" value="1"/>
</dbReference>
<dbReference type="PROSITE" id="PS50110">
    <property type="entry name" value="RESPONSE_REGULATORY"/>
    <property type="match status" value="1"/>
</dbReference>
<feature type="domain" description="Response regulatory" evidence="4">
    <location>
        <begin position="2"/>
        <end position="117"/>
    </location>
</feature>
<dbReference type="GO" id="GO:0000976">
    <property type="term" value="F:transcription cis-regulatory region binding"/>
    <property type="evidence" value="ECO:0007669"/>
    <property type="project" value="TreeGrafter"/>
</dbReference>
<evidence type="ECO:0000256" key="3">
    <source>
        <dbReference type="ARBA" id="ARBA00023125"/>
    </source>
</evidence>
<dbReference type="PANTHER" id="PTHR48111:SF40">
    <property type="entry name" value="PHOSPHATE REGULON TRANSCRIPTIONAL REGULATORY PROTEIN PHOB"/>
    <property type="match status" value="1"/>
</dbReference>
<dbReference type="InterPro" id="IPR039420">
    <property type="entry name" value="WalR-like"/>
</dbReference>
<dbReference type="GO" id="GO:0006355">
    <property type="term" value="P:regulation of DNA-templated transcription"/>
    <property type="evidence" value="ECO:0007669"/>
    <property type="project" value="InterPro"/>
</dbReference>
<dbReference type="GO" id="GO:0005829">
    <property type="term" value="C:cytosol"/>
    <property type="evidence" value="ECO:0007669"/>
    <property type="project" value="TreeGrafter"/>
</dbReference>
<dbReference type="PROSITE" id="PS51755">
    <property type="entry name" value="OMPR_PHOB"/>
    <property type="match status" value="1"/>
</dbReference>
<organism evidence="6">
    <name type="scientific">bioreactor metagenome</name>
    <dbReference type="NCBI Taxonomy" id="1076179"/>
    <lineage>
        <taxon>unclassified sequences</taxon>
        <taxon>metagenomes</taxon>
        <taxon>ecological metagenomes</taxon>
    </lineage>
</organism>
<comment type="caution">
    <text evidence="6">The sequence shown here is derived from an EMBL/GenBank/DDBJ whole genome shotgun (WGS) entry which is preliminary data.</text>
</comment>
<dbReference type="InterPro" id="IPR036388">
    <property type="entry name" value="WH-like_DNA-bd_sf"/>
</dbReference>
<dbReference type="AlphaFoldDB" id="A0A644Z1K7"/>
<dbReference type="InterPro" id="IPR011006">
    <property type="entry name" value="CheY-like_superfamily"/>
</dbReference>
<name>A0A644Z1K7_9ZZZZ</name>
<dbReference type="InterPro" id="IPR001789">
    <property type="entry name" value="Sig_transdc_resp-reg_receiver"/>
</dbReference>
<dbReference type="Pfam" id="PF00486">
    <property type="entry name" value="Trans_reg_C"/>
    <property type="match status" value="1"/>
</dbReference>
<sequence>MRIVALDDDALQLELFKRAITDMGHSCHTYQTGAALMKDMRRDTFDLLLVDWHLPDTSGPEVVRWVRKHVGLDLPILFVTSRQEERDIVEGLDCGADDFMVKPVRVGELTARVGALLRRAYPAAVNEVLEFGRYRFLPETRTLEMDGKPVELKNREYDLALFLFQNMGRLLSRDHLREIIWGQTSDVISRSLDTHISRLRSQLDLRPDNGYIVTAVYGMGYRFEAVKPKSEDVLIST</sequence>
<dbReference type="SUPFAM" id="SSF52172">
    <property type="entry name" value="CheY-like"/>
    <property type="match status" value="1"/>
</dbReference>
<dbReference type="CDD" id="cd17574">
    <property type="entry name" value="REC_OmpR"/>
    <property type="match status" value="1"/>
</dbReference>
<dbReference type="GO" id="GO:0032993">
    <property type="term" value="C:protein-DNA complex"/>
    <property type="evidence" value="ECO:0007669"/>
    <property type="project" value="TreeGrafter"/>
</dbReference>
<accession>A0A644Z1K7</accession>
<dbReference type="EMBL" id="VSSQ01007057">
    <property type="protein sequence ID" value="MPM34716.1"/>
    <property type="molecule type" value="Genomic_DNA"/>
</dbReference>
<evidence type="ECO:0000256" key="1">
    <source>
        <dbReference type="ARBA" id="ARBA00022553"/>
    </source>
</evidence>
<evidence type="ECO:0000313" key="6">
    <source>
        <dbReference type="EMBL" id="MPM34716.1"/>
    </source>
</evidence>
<dbReference type="InterPro" id="IPR001867">
    <property type="entry name" value="OmpR/PhoB-type_DNA-bd"/>
</dbReference>
<dbReference type="CDD" id="cd00383">
    <property type="entry name" value="trans_reg_C"/>
    <property type="match status" value="1"/>
</dbReference>
<dbReference type="GO" id="GO:0000156">
    <property type="term" value="F:phosphorelay response regulator activity"/>
    <property type="evidence" value="ECO:0007669"/>
    <property type="project" value="TreeGrafter"/>
</dbReference>
<proteinExistence type="predicted"/>
<feature type="domain" description="OmpR/PhoB-type" evidence="5">
    <location>
        <begin position="126"/>
        <end position="225"/>
    </location>
</feature>
<dbReference type="PANTHER" id="PTHR48111">
    <property type="entry name" value="REGULATOR OF RPOS"/>
    <property type="match status" value="1"/>
</dbReference>
<dbReference type="SMART" id="SM00448">
    <property type="entry name" value="REC"/>
    <property type="match status" value="1"/>
</dbReference>
<keyword evidence="2" id="KW-0902">Two-component regulatory system</keyword>
<dbReference type="Gene3D" id="3.40.50.2300">
    <property type="match status" value="1"/>
</dbReference>
<dbReference type="Gene3D" id="6.10.250.690">
    <property type="match status" value="1"/>
</dbReference>
<evidence type="ECO:0000259" key="5">
    <source>
        <dbReference type="PROSITE" id="PS51755"/>
    </source>
</evidence>
<evidence type="ECO:0000256" key="2">
    <source>
        <dbReference type="ARBA" id="ARBA00023012"/>
    </source>
</evidence>
<gene>
    <name evidence="6" type="primary">regX3_21</name>
    <name evidence="6" type="ORF">SDC9_81303</name>
</gene>
<keyword evidence="3" id="KW-0238">DNA-binding</keyword>
<protein>
    <submittedName>
        <fullName evidence="6">Sensory transduction protein regX3</fullName>
    </submittedName>
</protein>
<dbReference type="Pfam" id="PF00072">
    <property type="entry name" value="Response_reg"/>
    <property type="match status" value="1"/>
</dbReference>
<keyword evidence="1" id="KW-0597">Phosphoprotein</keyword>